<organism evidence="2 3">
    <name type="scientific">Steroidobacter gossypii</name>
    <dbReference type="NCBI Taxonomy" id="2805490"/>
    <lineage>
        <taxon>Bacteria</taxon>
        <taxon>Pseudomonadati</taxon>
        <taxon>Pseudomonadota</taxon>
        <taxon>Gammaproteobacteria</taxon>
        <taxon>Steroidobacterales</taxon>
        <taxon>Steroidobacteraceae</taxon>
        <taxon>Steroidobacter</taxon>
    </lineage>
</organism>
<sequence>MTAVDDRRPNWAKWRFVPDVEIWEGVALSLNIEPDKVNHHPHGWMADAHLFLESEEFNDRIFVLKRNRELRRTAVSLDDPVHSEVSLSEFAAYALSVGWKIPDELKGMAVAHVLTEPRTTDLRGSPPDPINESAATKTRRATAVSAERRRARNAQRDRRIHDLYAAGKSRKEISREVGLSDSQIGRVLSRSRPS</sequence>
<protein>
    <recommendedName>
        <fullName evidence="4">Helix-turn-helix domain-containing protein</fullName>
    </recommendedName>
</protein>
<accession>A0ABS1WW38</accession>
<keyword evidence="3" id="KW-1185">Reference proteome</keyword>
<dbReference type="RefSeq" id="WP_203167252.1">
    <property type="nucleotide sequence ID" value="NZ_JAEVLS010000002.1"/>
</dbReference>
<evidence type="ECO:0000313" key="3">
    <source>
        <dbReference type="Proteomes" id="UP000661077"/>
    </source>
</evidence>
<name>A0ABS1WW38_9GAMM</name>
<feature type="region of interest" description="Disordered" evidence="1">
    <location>
        <begin position="118"/>
        <end position="141"/>
    </location>
</feature>
<dbReference type="Proteomes" id="UP000661077">
    <property type="component" value="Unassembled WGS sequence"/>
</dbReference>
<reference evidence="2 3" key="1">
    <citation type="journal article" date="2021" name="Int. J. Syst. Evol. Microbiol.">
        <title>Steroidobacter gossypii sp. nov., isolated from soil of cotton cropping field.</title>
        <authorList>
            <person name="Huang R."/>
            <person name="Yang S."/>
            <person name="Zhen C."/>
            <person name="Liu W."/>
        </authorList>
    </citation>
    <scope>NUCLEOTIDE SEQUENCE [LARGE SCALE GENOMIC DNA]</scope>
    <source>
        <strain evidence="2 3">S1-65</strain>
    </source>
</reference>
<gene>
    <name evidence="2" type="ORF">JM946_10560</name>
</gene>
<evidence type="ECO:0000313" key="2">
    <source>
        <dbReference type="EMBL" id="MBM0105196.1"/>
    </source>
</evidence>
<proteinExistence type="predicted"/>
<comment type="caution">
    <text evidence="2">The sequence shown here is derived from an EMBL/GenBank/DDBJ whole genome shotgun (WGS) entry which is preliminary data.</text>
</comment>
<feature type="region of interest" description="Disordered" evidence="1">
    <location>
        <begin position="170"/>
        <end position="194"/>
    </location>
</feature>
<dbReference type="EMBL" id="JAEVLS010000002">
    <property type="protein sequence ID" value="MBM0105196.1"/>
    <property type="molecule type" value="Genomic_DNA"/>
</dbReference>
<evidence type="ECO:0000256" key="1">
    <source>
        <dbReference type="SAM" id="MobiDB-lite"/>
    </source>
</evidence>
<evidence type="ECO:0008006" key="4">
    <source>
        <dbReference type="Google" id="ProtNLM"/>
    </source>
</evidence>